<dbReference type="InterPro" id="IPR011990">
    <property type="entry name" value="TPR-like_helical_dom_sf"/>
</dbReference>
<gene>
    <name evidence="1" type="ORF">F9B85_04365</name>
</gene>
<keyword evidence="2" id="KW-1185">Reference proteome</keyword>
<dbReference type="EMBL" id="WBXO01000002">
    <property type="protein sequence ID" value="KAB2953855.1"/>
    <property type="molecule type" value="Genomic_DNA"/>
</dbReference>
<dbReference type="SUPFAM" id="SSF48452">
    <property type="entry name" value="TPR-like"/>
    <property type="match status" value="1"/>
</dbReference>
<proteinExistence type="predicted"/>
<dbReference type="Gene3D" id="1.25.40.10">
    <property type="entry name" value="Tetratricopeptide repeat domain"/>
    <property type="match status" value="1"/>
</dbReference>
<evidence type="ECO:0000313" key="2">
    <source>
        <dbReference type="Proteomes" id="UP000468766"/>
    </source>
</evidence>
<name>A0A6I0ET99_9FIRM</name>
<organism evidence="1 2">
    <name type="scientific">Heliorestis acidaminivorans</name>
    <dbReference type="NCBI Taxonomy" id="553427"/>
    <lineage>
        <taxon>Bacteria</taxon>
        <taxon>Bacillati</taxon>
        <taxon>Bacillota</taxon>
        <taxon>Clostridia</taxon>
        <taxon>Eubacteriales</taxon>
        <taxon>Heliobacteriaceae</taxon>
        <taxon>Heliorestis</taxon>
    </lineage>
</organism>
<evidence type="ECO:0000313" key="1">
    <source>
        <dbReference type="EMBL" id="KAB2953855.1"/>
    </source>
</evidence>
<protein>
    <submittedName>
        <fullName evidence="1">Uncharacterized protein</fullName>
    </submittedName>
</protein>
<dbReference type="AlphaFoldDB" id="A0A6I0ET99"/>
<dbReference type="Proteomes" id="UP000468766">
    <property type="component" value="Unassembled WGS sequence"/>
</dbReference>
<accession>A0A6I0ET99</accession>
<sequence length="239" mass="26576">MFNKNRTFVTVTAIILSIGLLGSTLAFTLFSLPIGADPTTNPEAYEERLLQDIQLMEEEVERDPSYHQGWITLGNNRYDMGRFKTLGGDIEAGEAFYRQAVEAYQKALEFDESNTDVRVDMATSAFYGGLHDVAEENFQIAIEKDPKHVIGPLNYGIFLIEVRQDYESARDNWARALTLNTTKEQSDFLKELVAYAESAIASAPPGAPAGMQQPDLTGLFDLEIEEGQFEGAQSAEVTE</sequence>
<reference evidence="1 2" key="1">
    <citation type="submission" date="2019-10" db="EMBL/GenBank/DDBJ databases">
        <title>Whole-genome sequence of the extremophile Heliorestis acidaminivorans DSM 24790.</title>
        <authorList>
            <person name="Kyndt J.A."/>
            <person name="Meyer T.E."/>
        </authorList>
    </citation>
    <scope>NUCLEOTIDE SEQUENCE [LARGE SCALE GENOMIC DNA]</scope>
    <source>
        <strain evidence="1 2">DSM 24790</strain>
    </source>
</reference>
<dbReference type="RefSeq" id="WP_151618901.1">
    <property type="nucleotide sequence ID" value="NZ_WBXO01000002.1"/>
</dbReference>
<dbReference type="OrthoDB" id="1723294at2"/>
<comment type="caution">
    <text evidence="1">The sequence shown here is derived from an EMBL/GenBank/DDBJ whole genome shotgun (WGS) entry which is preliminary data.</text>
</comment>